<keyword evidence="7" id="KW-1185">Reference proteome</keyword>
<dbReference type="PANTHER" id="PTHR12714">
    <property type="entry name" value="PROTEIN-S ISOPRENYLCYSTEINE O-METHYLTRANSFERASE"/>
    <property type="match status" value="1"/>
</dbReference>
<dbReference type="GO" id="GO:0005789">
    <property type="term" value="C:endoplasmic reticulum membrane"/>
    <property type="evidence" value="ECO:0007669"/>
    <property type="project" value="UniProtKB-SubCell"/>
</dbReference>
<dbReference type="OrthoDB" id="422086at2759"/>
<evidence type="ECO:0000256" key="4">
    <source>
        <dbReference type="ARBA" id="ARBA00023136"/>
    </source>
</evidence>
<evidence type="ECO:0000256" key="3">
    <source>
        <dbReference type="ARBA" id="ARBA00022989"/>
    </source>
</evidence>
<dbReference type="GO" id="GO:0004671">
    <property type="term" value="F:protein C-terminal S-isoprenylcysteine carboxyl O-methyltransferase activity"/>
    <property type="evidence" value="ECO:0007669"/>
    <property type="project" value="UniProtKB-EC"/>
</dbReference>
<keyword evidence="4 5" id="KW-0472">Membrane</keyword>
<keyword evidence="5" id="KW-0256">Endoplasmic reticulum</keyword>
<dbReference type="EMBL" id="MU004187">
    <property type="protein sequence ID" value="KAF2496656.1"/>
    <property type="molecule type" value="Genomic_DNA"/>
</dbReference>
<dbReference type="Pfam" id="PF04140">
    <property type="entry name" value="ICMT"/>
    <property type="match status" value="1"/>
</dbReference>
<feature type="transmembrane region" description="Helical" evidence="5">
    <location>
        <begin position="59"/>
        <end position="77"/>
    </location>
</feature>
<keyword evidence="5" id="KW-0808">Transferase</keyword>
<dbReference type="AlphaFoldDB" id="A0A6A6QWQ7"/>
<evidence type="ECO:0000313" key="7">
    <source>
        <dbReference type="Proteomes" id="UP000799750"/>
    </source>
</evidence>
<protein>
    <recommendedName>
        <fullName evidence="5">Protein-S-isoprenylcysteine O-methyltransferase</fullName>
        <ecNumber evidence="5">2.1.1.100</ecNumber>
    </recommendedName>
</protein>
<feature type="transmembrane region" description="Helical" evidence="5">
    <location>
        <begin position="97"/>
        <end position="118"/>
    </location>
</feature>
<feature type="transmembrane region" description="Helical" evidence="5">
    <location>
        <begin position="153"/>
        <end position="170"/>
    </location>
</feature>
<dbReference type="EC" id="2.1.1.100" evidence="5"/>
<dbReference type="GO" id="GO:0032259">
    <property type="term" value="P:methylation"/>
    <property type="evidence" value="ECO:0007669"/>
    <property type="project" value="UniProtKB-KW"/>
</dbReference>
<keyword evidence="2 5" id="KW-0812">Transmembrane</keyword>
<evidence type="ECO:0000256" key="2">
    <source>
        <dbReference type="ARBA" id="ARBA00022692"/>
    </source>
</evidence>
<evidence type="ECO:0000256" key="5">
    <source>
        <dbReference type="RuleBase" id="RU362022"/>
    </source>
</evidence>
<dbReference type="PANTHER" id="PTHR12714:SF9">
    <property type="entry name" value="PROTEIN-S-ISOPRENYLCYSTEINE O-METHYLTRANSFERASE"/>
    <property type="match status" value="1"/>
</dbReference>
<dbReference type="Proteomes" id="UP000799750">
    <property type="component" value="Unassembled WGS sequence"/>
</dbReference>
<feature type="transmembrane region" description="Helical" evidence="5">
    <location>
        <begin position="182"/>
        <end position="203"/>
    </location>
</feature>
<evidence type="ECO:0000256" key="1">
    <source>
        <dbReference type="ARBA" id="ARBA00004141"/>
    </source>
</evidence>
<dbReference type="InterPro" id="IPR007269">
    <property type="entry name" value="ICMT_MeTrfase"/>
</dbReference>
<proteinExistence type="inferred from homology"/>
<keyword evidence="5" id="KW-0949">S-adenosyl-L-methionine</keyword>
<evidence type="ECO:0000313" key="6">
    <source>
        <dbReference type="EMBL" id="KAF2496656.1"/>
    </source>
</evidence>
<accession>A0A6A6QWQ7</accession>
<comment type="catalytic activity">
    <reaction evidence="5">
        <text>[protein]-C-terminal S-[(2E,6E)-farnesyl]-L-cysteine + S-adenosyl-L-methionine = [protein]-C-terminal S-[(2E,6E)-farnesyl]-L-cysteine methyl ester + S-adenosyl-L-homocysteine</text>
        <dbReference type="Rhea" id="RHEA:21672"/>
        <dbReference type="Rhea" id="RHEA-COMP:12125"/>
        <dbReference type="Rhea" id="RHEA-COMP:12126"/>
        <dbReference type="ChEBI" id="CHEBI:57856"/>
        <dbReference type="ChEBI" id="CHEBI:59789"/>
        <dbReference type="ChEBI" id="CHEBI:90510"/>
        <dbReference type="ChEBI" id="CHEBI:90511"/>
        <dbReference type="EC" id="2.1.1.100"/>
    </reaction>
</comment>
<gene>
    <name evidence="6" type="ORF">BU16DRAFT_338456</name>
</gene>
<comment type="similarity">
    <text evidence="5">Belongs to the class VI-like SAM-binding methyltransferase superfamily. Isoprenylcysteine carboxyl methyltransferase family.</text>
</comment>
<reference evidence="6" key="1">
    <citation type="journal article" date="2020" name="Stud. Mycol.">
        <title>101 Dothideomycetes genomes: a test case for predicting lifestyles and emergence of pathogens.</title>
        <authorList>
            <person name="Haridas S."/>
            <person name="Albert R."/>
            <person name="Binder M."/>
            <person name="Bloem J."/>
            <person name="Labutti K."/>
            <person name="Salamov A."/>
            <person name="Andreopoulos B."/>
            <person name="Baker S."/>
            <person name="Barry K."/>
            <person name="Bills G."/>
            <person name="Bluhm B."/>
            <person name="Cannon C."/>
            <person name="Castanera R."/>
            <person name="Culley D."/>
            <person name="Daum C."/>
            <person name="Ezra D."/>
            <person name="Gonzalez J."/>
            <person name="Henrissat B."/>
            <person name="Kuo A."/>
            <person name="Liang C."/>
            <person name="Lipzen A."/>
            <person name="Lutzoni F."/>
            <person name="Magnuson J."/>
            <person name="Mondo S."/>
            <person name="Nolan M."/>
            <person name="Ohm R."/>
            <person name="Pangilinan J."/>
            <person name="Park H.-J."/>
            <person name="Ramirez L."/>
            <person name="Alfaro M."/>
            <person name="Sun H."/>
            <person name="Tritt A."/>
            <person name="Yoshinaga Y."/>
            <person name="Zwiers L.-H."/>
            <person name="Turgeon B."/>
            <person name="Goodwin S."/>
            <person name="Spatafora J."/>
            <person name="Crous P."/>
            <person name="Grigoriev I."/>
        </authorList>
    </citation>
    <scope>NUCLEOTIDE SEQUENCE</scope>
    <source>
        <strain evidence="6">CBS 269.34</strain>
    </source>
</reference>
<comment type="subcellular location">
    <subcellularLocation>
        <location evidence="5">Endoplasmic reticulum membrane</location>
        <topology evidence="5">Multi-pass membrane protein</topology>
    </subcellularLocation>
    <subcellularLocation>
        <location evidence="1">Membrane</location>
        <topology evidence="1">Multi-pass membrane protein</topology>
    </subcellularLocation>
</comment>
<organism evidence="6 7">
    <name type="scientific">Lophium mytilinum</name>
    <dbReference type="NCBI Taxonomy" id="390894"/>
    <lineage>
        <taxon>Eukaryota</taxon>
        <taxon>Fungi</taxon>
        <taxon>Dikarya</taxon>
        <taxon>Ascomycota</taxon>
        <taxon>Pezizomycotina</taxon>
        <taxon>Dothideomycetes</taxon>
        <taxon>Pleosporomycetidae</taxon>
        <taxon>Mytilinidiales</taxon>
        <taxon>Mytilinidiaceae</taxon>
        <taxon>Lophium</taxon>
    </lineage>
</organism>
<name>A0A6A6QWQ7_9PEZI</name>
<keyword evidence="3 5" id="KW-1133">Transmembrane helix</keyword>
<keyword evidence="5" id="KW-0489">Methyltransferase</keyword>
<feature type="transmembrane region" description="Helical" evidence="5">
    <location>
        <begin position="12"/>
        <end position="30"/>
    </location>
</feature>
<sequence length="237" mass="26150">MAFQTTYPSASAISYTATLLVAMYLNHLAITPPVPLTTTKSSTDAIFNKTGGFSGLRNFRWFMATIFLYQSACALLINTTSSSLICPNPAGPDPTLLTWSPSSIVYLATIIIFCSLRLGAYSTLGSSFTYTLTVPKNGLVTTGIYRYLQHPSYAAYFVSTVGVMLLTWRVDGPAACWVQPGSGLWAANTVFIVGYGMALLFGFSMRVRDEEKFLKGQFGKEWEVWHAKTARFMPFVW</sequence>
<dbReference type="Gene3D" id="1.20.120.1630">
    <property type="match status" value="1"/>
</dbReference>